<evidence type="ECO:0000256" key="2">
    <source>
        <dbReference type="ARBA" id="ARBA00022729"/>
    </source>
</evidence>
<evidence type="ECO:0000256" key="7">
    <source>
        <dbReference type="SAM" id="MobiDB-lite"/>
    </source>
</evidence>
<feature type="region of interest" description="Disordered" evidence="7">
    <location>
        <begin position="95"/>
        <end position="127"/>
    </location>
</feature>
<feature type="domain" description="GerMN" evidence="8">
    <location>
        <begin position="231"/>
        <end position="327"/>
    </location>
</feature>
<reference evidence="9" key="2">
    <citation type="submission" date="2020-09" db="EMBL/GenBank/DDBJ databases">
        <authorList>
            <person name="Sun Q."/>
            <person name="Ohkuma M."/>
        </authorList>
    </citation>
    <scope>NUCLEOTIDE SEQUENCE</scope>
    <source>
        <strain evidence="9">JCM 4335</strain>
    </source>
</reference>
<evidence type="ECO:0000256" key="5">
    <source>
        <dbReference type="ARBA" id="ARBA00023288"/>
    </source>
</evidence>
<dbReference type="SUPFAM" id="SSF63829">
    <property type="entry name" value="Calcium-dependent phosphotriesterase"/>
    <property type="match status" value="1"/>
</dbReference>
<gene>
    <name evidence="6 9" type="primary">lpqB</name>
    <name evidence="9" type="ORF">GCM10010249_56200</name>
</gene>
<accession>A0A918ENA3</accession>
<keyword evidence="4 6" id="KW-0564">Palmitate</keyword>
<dbReference type="Pfam" id="PF10646">
    <property type="entry name" value="Germane"/>
    <property type="match status" value="1"/>
</dbReference>
<dbReference type="Proteomes" id="UP000654123">
    <property type="component" value="Unassembled WGS sequence"/>
</dbReference>
<dbReference type="HAMAP" id="MF_01373">
    <property type="entry name" value="LpqB_lipoprot"/>
    <property type="match status" value="1"/>
</dbReference>
<dbReference type="SMART" id="SM00909">
    <property type="entry name" value="Germane"/>
    <property type="match status" value="1"/>
</dbReference>
<feature type="region of interest" description="Disordered" evidence="7">
    <location>
        <begin position="31"/>
        <end position="63"/>
    </location>
</feature>
<evidence type="ECO:0000313" key="9">
    <source>
        <dbReference type="EMBL" id="GGQ30351.1"/>
    </source>
</evidence>
<evidence type="ECO:0000256" key="6">
    <source>
        <dbReference type="HAMAP-Rule" id="MF_01373"/>
    </source>
</evidence>
<comment type="caution">
    <text evidence="9">The sequence shown here is derived from an EMBL/GenBank/DDBJ whole genome shotgun (WGS) entry which is preliminary data.</text>
</comment>
<protein>
    <recommendedName>
        <fullName evidence="6">Lipoprotein LpqB</fullName>
    </recommendedName>
</protein>
<organism evidence="9 10">
    <name type="scientific">Streptomyces roseolilacinus</name>
    <dbReference type="NCBI Taxonomy" id="66904"/>
    <lineage>
        <taxon>Bacteria</taxon>
        <taxon>Bacillati</taxon>
        <taxon>Actinomycetota</taxon>
        <taxon>Actinomycetes</taxon>
        <taxon>Kitasatosporales</taxon>
        <taxon>Streptomycetaceae</taxon>
        <taxon>Streptomyces</taxon>
    </lineage>
</organism>
<evidence type="ECO:0000256" key="4">
    <source>
        <dbReference type="ARBA" id="ARBA00023139"/>
    </source>
</evidence>
<reference evidence="9" key="1">
    <citation type="journal article" date="2014" name="Int. J. Syst. Evol. Microbiol.">
        <title>Complete genome sequence of Corynebacterium casei LMG S-19264T (=DSM 44701T), isolated from a smear-ripened cheese.</title>
        <authorList>
            <consortium name="US DOE Joint Genome Institute (JGI-PGF)"/>
            <person name="Walter F."/>
            <person name="Albersmeier A."/>
            <person name="Kalinowski J."/>
            <person name="Ruckert C."/>
        </authorList>
    </citation>
    <scope>NUCLEOTIDE SEQUENCE</scope>
    <source>
        <strain evidence="9">JCM 4335</strain>
    </source>
</reference>
<dbReference type="InterPro" id="IPR019606">
    <property type="entry name" value="GerMN"/>
</dbReference>
<keyword evidence="10" id="KW-1185">Reference proteome</keyword>
<dbReference type="InterPro" id="IPR023959">
    <property type="entry name" value="LpqB"/>
</dbReference>
<evidence type="ECO:0000256" key="3">
    <source>
        <dbReference type="ARBA" id="ARBA00023136"/>
    </source>
</evidence>
<keyword evidence="3 6" id="KW-0472">Membrane</keyword>
<dbReference type="Pfam" id="PF25976">
    <property type="entry name" value="LpqB_N"/>
    <property type="match status" value="1"/>
</dbReference>
<dbReference type="EMBL" id="BMSV01000015">
    <property type="protein sequence ID" value="GGQ30351.1"/>
    <property type="molecule type" value="Genomic_DNA"/>
</dbReference>
<dbReference type="PROSITE" id="PS51257">
    <property type="entry name" value="PROKAR_LIPOPROTEIN"/>
    <property type="match status" value="1"/>
</dbReference>
<comment type="similarity">
    <text evidence="6">Belongs to the LpqB lipoprotein family.</text>
</comment>
<name>A0A918ENA3_9ACTN</name>
<sequence>MGADRRRHTHRRTARGAALLGSAALLAGCASMPDSGDVSGVKASRQGDSQVRVYPVPPRENAEPDEIVEGFLEAMTGDDPDFATAHKYLTKQAARTWKPEERTTVLSSAPVPQQDGPARRGRGAPDDPETLLYRLSGQKVATVDDRHAYQPLGSVTYSESIQLVQQRSADGKQKEWRIDALPQGLLLSESDFQRNYRSVNKYYFASGKSWVVADPVYIRKRQDPVTHMDSLTQTVKALLEGPTNWLKPAVDTRFPSGTELKKDTTALVTDDQNTLKVPLNDKANNVDREQCRKMAAQVLFTVGDLASTRVEQVELQHADGRPLCVLREDQKSDFMADPTPGLRETPYFVDANGRLAQLLPGAKETVEPRHVYGPFGDGAAKVETVAVARDERHAAAVSENGRSLRVASIQSDTDLPEPLVTSRGARPADRLSAPSWDGRNDLWVADRNPADPRLLLLHGGTGKPLTVTAPWLDEDVRIEELRLSEDGVRIAMRLTENGRTTLQIGRVERQAVGERQKVSVVDLQAVAPRMESVTSVSWAGPSRLVVLGKQAGGVQQVRYLQTDGSASAALIPGLNQVKAVAAANDERAPLVAAADDGVVRLQSGVNWQSMVDKGTSPVYPG</sequence>
<keyword evidence="1 6" id="KW-1003">Cell membrane</keyword>
<dbReference type="AlphaFoldDB" id="A0A918ENA3"/>
<evidence type="ECO:0000313" key="10">
    <source>
        <dbReference type="Proteomes" id="UP000654123"/>
    </source>
</evidence>
<dbReference type="RefSeq" id="WP_189537967.1">
    <property type="nucleotide sequence ID" value="NZ_BMSV01000015.1"/>
</dbReference>
<dbReference type="GO" id="GO:0005886">
    <property type="term" value="C:plasma membrane"/>
    <property type="evidence" value="ECO:0007669"/>
    <property type="project" value="UniProtKB-SubCell"/>
</dbReference>
<evidence type="ECO:0000256" key="1">
    <source>
        <dbReference type="ARBA" id="ARBA00022475"/>
    </source>
</evidence>
<evidence type="ECO:0000259" key="8">
    <source>
        <dbReference type="SMART" id="SM00909"/>
    </source>
</evidence>
<comment type="subcellular location">
    <subcellularLocation>
        <location evidence="6">Cell membrane</location>
        <topology evidence="6">Lipid-anchor</topology>
    </subcellularLocation>
</comment>
<dbReference type="InterPro" id="IPR018910">
    <property type="entry name" value="LpqB_C"/>
</dbReference>
<dbReference type="Pfam" id="PF10647">
    <property type="entry name" value="Gmad1"/>
    <property type="match status" value="1"/>
</dbReference>
<dbReference type="InterPro" id="IPR059026">
    <property type="entry name" value="LpqB_N"/>
</dbReference>
<proteinExistence type="inferred from homology"/>
<keyword evidence="2 6" id="KW-0732">Signal</keyword>
<keyword evidence="5 6" id="KW-0449">Lipoprotein</keyword>